<proteinExistence type="inferred from homology"/>
<dbReference type="SUPFAM" id="SSF74653">
    <property type="entry name" value="TolA/TonB C-terminal domain"/>
    <property type="match status" value="1"/>
</dbReference>
<evidence type="ECO:0000256" key="7">
    <source>
        <dbReference type="ARBA" id="ARBA00022927"/>
    </source>
</evidence>
<keyword evidence="3" id="KW-0813">Transport</keyword>
<evidence type="ECO:0000256" key="5">
    <source>
        <dbReference type="ARBA" id="ARBA00022519"/>
    </source>
</evidence>
<feature type="region of interest" description="Disordered" evidence="10">
    <location>
        <begin position="1"/>
        <end position="37"/>
    </location>
</feature>
<sequence>MTMSTTLDPVAAARRTGVTRQPERPRGAPVSRLPVGDEPVPVAPCAGEEDVFVSSGRGGYRTGGFSLRSFLIVGGIHLVAIAGLLGLGVVAAQPVERKHLTVFNVASPPPSPDTPPQPDVQPEPAQIVPDVAAVQPLIELPSKSPVRIAAAPVVPATSPVRVDAPPAPASPPAPPAPVTPPDFSAAQLNNPGPTYPYMSRRNREEGTVLLKVLVTAEGQAGTIEIRESSGFERLDHAALKTVRKWRFVPAMQAGKPVSAWVIVPVGFSLS</sequence>
<evidence type="ECO:0000256" key="6">
    <source>
        <dbReference type="ARBA" id="ARBA00022692"/>
    </source>
</evidence>
<keyword evidence="6 11" id="KW-0812">Transmembrane</keyword>
<evidence type="ECO:0000313" key="13">
    <source>
        <dbReference type="EMBL" id="MCT2398439.1"/>
    </source>
</evidence>
<comment type="caution">
    <text evidence="13">The sequence shown here is derived from an EMBL/GenBank/DDBJ whole genome shotgun (WGS) entry which is preliminary data.</text>
</comment>
<dbReference type="EMBL" id="JANZXA010000001">
    <property type="protein sequence ID" value="MCT2398439.1"/>
    <property type="molecule type" value="Genomic_DNA"/>
</dbReference>
<keyword evidence="4" id="KW-1003">Cell membrane</keyword>
<organism evidence="13 14">
    <name type="scientific">Novosphingobium mangrovi</name>
    <name type="common">ex Huang et al. 2023</name>
    <dbReference type="NCBI Taxonomy" id="2976432"/>
    <lineage>
        <taxon>Bacteria</taxon>
        <taxon>Pseudomonadati</taxon>
        <taxon>Pseudomonadota</taxon>
        <taxon>Alphaproteobacteria</taxon>
        <taxon>Sphingomonadales</taxon>
        <taxon>Sphingomonadaceae</taxon>
        <taxon>Novosphingobium</taxon>
    </lineage>
</organism>
<evidence type="ECO:0000256" key="8">
    <source>
        <dbReference type="ARBA" id="ARBA00022989"/>
    </source>
</evidence>
<keyword evidence="14" id="KW-1185">Reference proteome</keyword>
<evidence type="ECO:0000313" key="14">
    <source>
        <dbReference type="Proteomes" id="UP001165583"/>
    </source>
</evidence>
<protein>
    <submittedName>
        <fullName evidence="13">Energy transducer TonB</fullName>
    </submittedName>
</protein>
<accession>A0ABT2I0W9</accession>
<dbReference type="PANTHER" id="PTHR33446:SF2">
    <property type="entry name" value="PROTEIN TONB"/>
    <property type="match status" value="1"/>
</dbReference>
<dbReference type="PROSITE" id="PS52015">
    <property type="entry name" value="TONB_CTD"/>
    <property type="match status" value="1"/>
</dbReference>
<comment type="similarity">
    <text evidence="2">Belongs to the TonB family.</text>
</comment>
<dbReference type="Proteomes" id="UP001165583">
    <property type="component" value="Unassembled WGS sequence"/>
</dbReference>
<evidence type="ECO:0000256" key="1">
    <source>
        <dbReference type="ARBA" id="ARBA00004383"/>
    </source>
</evidence>
<dbReference type="InterPro" id="IPR051045">
    <property type="entry name" value="TonB-dependent_transducer"/>
</dbReference>
<evidence type="ECO:0000256" key="9">
    <source>
        <dbReference type="ARBA" id="ARBA00023136"/>
    </source>
</evidence>
<name>A0ABT2I0W9_9SPHN</name>
<evidence type="ECO:0000256" key="3">
    <source>
        <dbReference type="ARBA" id="ARBA00022448"/>
    </source>
</evidence>
<evidence type="ECO:0000259" key="12">
    <source>
        <dbReference type="PROSITE" id="PS52015"/>
    </source>
</evidence>
<keyword evidence="7" id="KW-0653">Protein transport</keyword>
<feature type="transmembrane region" description="Helical" evidence="11">
    <location>
        <begin position="70"/>
        <end position="92"/>
    </location>
</feature>
<dbReference type="Pfam" id="PF03544">
    <property type="entry name" value="TonB_C"/>
    <property type="match status" value="1"/>
</dbReference>
<keyword evidence="8 11" id="KW-1133">Transmembrane helix</keyword>
<dbReference type="RefSeq" id="WP_260043580.1">
    <property type="nucleotide sequence ID" value="NZ_JANZXA010000001.1"/>
</dbReference>
<evidence type="ECO:0000256" key="11">
    <source>
        <dbReference type="SAM" id="Phobius"/>
    </source>
</evidence>
<dbReference type="Gene3D" id="3.30.1150.10">
    <property type="match status" value="1"/>
</dbReference>
<feature type="domain" description="TonB C-terminal" evidence="12">
    <location>
        <begin position="180"/>
        <end position="270"/>
    </location>
</feature>
<evidence type="ECO:0000256" key="4">
    <source>
        <dbReference type="ARBA" id="ARBA00022475"/>
    </source>
</evidence>
<keyword evidence="5" id="KW-0997">Cell inner membrane</keyword>
<comment type="subcellular location">
    <subcellularLocation>
        <location evidence="1">Cell inner membrane</location>
        <topology evidence="1">Single-pass membrane protein</topology>
        <orientation evidence="1">Periplasmic side</orientation>
    </subcellularLocation>
</comment>
<dbReference type="PANTHER" id="PTHR33446">
    <property type="entry name" value="PROTEIN TONB-RELATED"/>
    <property type="match status" value="1"/>
</dbReference>
<dbReference type="NCBIfam" id="TIGR01352">
    <property type="entry name" value="tonB_Cterm"/>
    <property type="match status" value="1"/>
</dbReference>
<keyword evidence="9 11" id="KW-0472">Membrane</keyword>
<gene>
    <name evidence="13" type="ORF">NZK81_02650</name>
</gene>
<reference evidence="13" key="1">
    <citation type="submission" date="2022-09" db="EMBL/GenBank/DDBJ databases">
        <title>Novosphingobium sp. Nov., a polycyclic aromatic hydrocarbon-degrading bacterium isolated form mangrove sediments in HongKong.</title>
        <authorList>
            <person name="Hu Z."/>
        </authorList>
    </citation>
    <scope>NUCLEOTIDE SEQUENCE</scope>
    <source>
        <strain evidence="13">HK4-1</strain>
    </source>
</reference>
<evidence type="ECO:0000256" key="2">
    <source>
        <dbReference type="ARBA" id="ARBA00006555"/>
    </source>
</evidence>
<dbReference type="InterPro" id="IPR037682">
    <property type="entry name" value="TonB_C"/>
</dbReference>
<evidence type="ECO:0000256" key="10">
    <source>
        <dbReference type="SAM" id="MobiDB-lite"/>
    </source>
</evidence>
<dbReference type="InterPro" id="IPR006260">
    <property type="entry name" value="TonB/TolA_C"/>
</dbReference>